<proteinExistence type="predicted"/>
<evidence type="ECO:0000313" key="3">
    <source>
        <dbReference type="Proteomes" id="UP001457282"/>
    </source>
</evidence>
<dbReference type="InterPro" id="IPR004330">
    <property type="entry name" value="FAR1_DNA_bnd_dom"/>
</dbReference>
<dbReference type="EMBL" id="JBEDUW010000006">
    <property type="protein sequence ID" value="KAK9922416.1"/>
    <property type="molecule type" value="Genomic_DNA"/>
</dbReference>
<evidence type="ECO:0000259" key="1">
    <source>
        <dbReference type="Pfam" id="PF03101"/>
    </source>
</evidence>
<evidence type="ECO:0000313" key="2">
    <source>
        <dbReference type="EMBL" id="KAK9922416.1"/>
    </source>
</evidence>
<dbReference type="AlphaFoldDB" id="A0AAW1WEU1"/>
<feature type="domain" description="FAR1" evidence="1">
    <location>
        <begin position="79"/>
        <end position="170"/>
    </location>
</feature>
<protein>
    <recommendedName>
        <fullName evidence="1">FAR1 domain-containing protein</fullName>
    </recommendedName>
</protein>
<name>A0AAW1WEU1_RUBAR</name>
<dbReference type="Proteomes" id="UP001457282">
    <property type="component" value="Unassembled WGS sequence"/>
</dbReference>
<accession>A0AAW1WEU1</accession>
<organism evidence="2 3">
    <name type="scientific">Rubus argutus</name>
    <name type="common">Southern blackberry</name>
    <dbReference type="NCBI Taxonomy" id="59490"/>
    <lineage>
        <taxon>Eukaryota</taxon>
        <taxon>Viridiplantae</taxon>
        <taxon>Streptophyta</taxon>
        <taxon>Embryophyta</taxon>
        <taxon>Tracheophyta</taxon>
        <taxon>Spermatophyta</taxon>
        <taxon>Magnoliopsida</taxon>
        <taxon>eudicotyledons</taxon>
        <taxon>Gunneridae</taxon>
        <taxon>Pentapetalae</taxon>
        <taxon>rosids</taxon>
        <taxon>fabids</taxon>
        <taxon>Rosales</taxon>
        <taxon>Rosaceae</taxon>
        <taxon>Rosoideae</taxon>
        <taxon>Rosoideae incertae sedis</taxon>
        <taxon>Rubus</taxon>
    </lineage>
</organism>
<dbReference type="PANTHER" id="PTHR47718">
    <property type="entry name" value="OS01G0519700 PROTEIN"/>
    <property type="match status" value="1"/>
</dbReference>
<keyword evidence="3" id="KW-1185">Reference proteome</keyword>
<sequence>MGMIEQVDSLMDRAMNDRASIDDLLVNDEGLMPMDAECTRTEVNCENRGRSDFKGKRFQDLTVDDVLGSEFATIEEAENFYTSYAMVTGFGVRKHRVTVSVFGHRTRQRWVCSKEGMREAKWLNFDNRVRTAKKETRENCNAALCVHFSSTTGAYNVTEFSIPHSHGLVPPQQVHFIRSHREVNEADLEQVMAMRRASIPTSRAYSYIINKMGGYQLGGL</sequence>
<dbReference type="Pfam" id="PF03101">
    <property type="entry name" value="FAR1"/>
    <property type="match status" value="1"/>
</dbReference>
<reference evidence="2 3" key="1">
    <citation type="journal article" date="2023" name="G3 (Bethesda)">
        <title>A chromosome-length genome assembly and annotation of blackberry (Rubus argutus, cv. 'Hillquist').</title>
        <authorList>
            <person name="Bruna T."/>
            <person name="Aryal R."/>
            <person name="Dudchenko O."/>
            <person name="Sargent D.J."/>
            <person name="Mead D."/>
            <person name="Buti M."/>
            <person name="Cavallini A."/>
            <person name="Hytonen T."/>
            <person name="Andres J."/>
            <person name="Pham M."/>
            <person name="Weisz D."/>
            <person name="Mascagni F."/>
            <person name="Usai G."/>
            <person name="Natali L."/>
            <person name="Bassil N."/>
            <person name="Fernandez G.E."/>
            <person name="Lomsadze A."/>
            <person name="Armour M."/>
            <person name="Olukolu B."/>
            <person name="Poorten T."/>
            <person name="Britton C."/>
            <person name="Davik J."/>
            <person name="Ashrafi H."/>
            <person name="Aiden E.L."/>
            <person name="Borodovsky M."/>
            <person name="Worthington M."/>
        </authorList>
    </citation>
    <scope>NUCLEOTIDE SEQUENCE [LARGE SCALE GENOMIC DNA]</scope>
    <source>
        <strain evidence="2">PI 553951</strain>
    </source>
</reference>
<comment type="caution">
    <text evidence="2">The sequence shown here is derived from an EMBL/GenBank/DDBJ whole genome shotgun (WGS) entry which is preliminary data.</text>
</comment>
<gene>
    <name evidence="2" type="ORF">M0R45_030881</name>
</gene>